<dbReference type="InterPro" id="IPR014188">
    <property type="entry name" value="Acrylyl-CoA_reductase_AcuI"/>
</dbReference>
<comment type="caution">
    <text evidence="2">The sequence shown here is derived from an EMBL/GenBank/DDBJ whole genome shotgun (WGS) entry which is preliminary data.</text>
</comment>
<sequence length="331" mass="35213">MAHSFRAFRIHQENGRVAPRLETISLDDLAAGEVVVKVEYSTINYKDALAATGAGKILRRYPLVGGIDLAGRVVSSTDAAFKPGDPVLVNGCGLSETHDGGYAQFARVKSEWVVPIPAGLDAWQCMALGTAGYTAALGIHRMEQNGQQPDQGEIVVTGATGGVGSLAIDMLAGRGYRAVAVTGKSSAEEYLRSLGAARVLLRESINLGSRPLEEAQWAGAIDNVGGDLLAWLTRTTNFWGNIASIGMAGSGELKSTVFPFILRGVNLLGINSVFTPRALRLAVWQRLASDLKPRHLDRIVSATIDFDQLPGAFDAFIQGKVTGRVVVRIGE</sequence>
<dbReference type="SMART" id="SM00829">
    <property type="entry name" value="PKS_ER"/>
    <property type="match status" value="1"/>
</dbReference>
<dbReference type="PANTHER" id="PTHR43677:SF1">
    <property type="entry name" value="ACRYLYL-COA REDUCTASE ACUI-RELATED"/>
    <property type="match status" value="1"/>
</dbReference>
<dbReference type="SUPFAM" id="SSF50129">
    <property type="entry name" value="GroES-like"/>
    <property type="match status" value="1"/>
</dbReference>
<evidence type="ECO:0000313" key="3">
    <source>
        <dbReference type="Proteomes" id="UP000588068"/>
    </source>
</evidence>
<dbReference type="PANTHER" id="PTHR43677">
    <property type="entry name" value="SHORT-CHAIN DEHYDROGENASE/REDUCTASE"/>
    <property type="match status" value="1"/>
</dbReference>
<dbReference type="CDD" id="cd05280">
    <property type="entry name" value="MDR_yhdh_yhfp"/>
    <property type="match status" value="1"/>
</dbReference>
<dbReference type="GO" id="GO:0043957">
    <property type="term" value="F:acryloyl-CoA reductase (NADPH) activity"/>
    <property type="evidence" value="ECO:0007669"/>
    <property type="project" value="TreeGrafter"/>
</dbReference>
<dbReference type="GO" id="GO:0003960">
    <property type="term" value="F:quinone reductase (NADPH) activity"/>
    <property type="evidence" value="ECO:0007669"/>
    <property type="project" value="UniProtKB-EC"/>
</dbReference>
<gene>
    <name evidence="2" type="ORF">HNQ60_001998</name>
</gene>
<dbReference type="EC" id="1.6.5.5" evidence="2"/>
<name>A0A841HLF4_9GAMM</name>
<dbReference type="Pfam" id="PF00107">
    <property type="entry name" value="ADH_zinc_N"/>
    <property type="match status" value="1"/>
</dbReference>
<dbReference type="NCBIfam" id="TIGR02823">
    <property type="entry name" value="oxido_YhdH"/>
    <property type="match status" value="1"/>
</dbReference>
<protein>
    <submittedName>
        <fullName evidence="2">NADPH2:quinone reductase</fullName>
        <ecNumber evidence="2">1.6.5.5</ecNumber>
    </submittedName>
</protein>
<proteinExistence type="predicted"/>
<keyword evidence="3" id="KW-1185">Reference proteome</keyword>
<dbReference type="EMBL" id="JACHHZ010000002">
    <property type="protein sequence ID" value="MBB6093120.1"/>
    <property type="molecule type" value="Genomic_DNA"/>
</dbReference>
<feature type="domain" description="Enoyl reductase (ER)" evidence="1">
    <location>
        <begin position="15"/>
        <end position="327"/>
    </location>
</feature>
<dbReference type="RefSeq" id="WP_184331176.1">
    <property type="nucleotide sequence ID" value="NZ_JACHHZ010000002.1"/>
</dbReference>
<dbReference type="InterPro" id="IPR011032">
    <property type="entry name" value="GroES-like_sf"/>
</dbReference>
<dbReference type="Gene3D" id="3.90.180.10">
    <property type="entry name" value="Medium-chain alcohol dehydrogenases, catalytic domain"/>
    <property type="match status" value="1"/>
</dbReference>
<dbReference type="AlphaFoldDB" id="A0A841HLF4"/>
<dbReference type="InterPro" id="IPR013149">
    <property type="entry name" value="ADH-like_C"/>
</dbReference>
<accession>A0A841HLF4</accession>
<evidence type="ECO:0000313" key="2">
    <source>
        <dbReference type="EMBL" id="MBB6093120.1"/>
    </source>
</evidence>
<dbReference type="InterPro" id="IPR036291">
    <property type="entry name" value="NAD(P)-bd_dom_sf"/>
</dbReference>
<keyword evidence="2" id="KW-0560">Oxidoreductase</keyword>
<evidence type="ECO:0000259" key="1">
    <source>
        <dbReference type="SMART" id="SM00829"/>
    </source>
</evidence>
<organism evidence="2 3">
    <name type="scientific">Povalibacter uvarum</name>
    <dbReference type="NCBI Taxonomy" id="732238"/>
    <lineage>
        <taxon>Bacteria</taxon>
        <taxon>Pseudomonadati</taxon>
        <taxon>Pseudomonadota</taxon>
        <taxon>Gammaproteobacteria</taxon>
        <taxon>Steroidobacterales</taxon>
        <taxon>Steroidobacteraceae</taxon>
        <taxon>Povalibacter</taxon>
    </lineage>
</organism>
<dbReference type="InterPro" id="IPR051397">
    <property type="entry name" value="Zn-ADH-like_protein"/>
</dbReference>
<dbReference type="Gene3D" id="3.40.50.720">
    <property type="entry name" value="NAD(P)-binding Rossmann-like Domain"/>
    <property type="match status" value="1"/>
</dbReference>
<reference evidence="2 3" key="1">
    <citation type="submission" date="2020-08" db="EMBL/GenBank/DDBJ databases">
        <title>Genomic Encyclopedia of Type Strains, Phase IV (KMG-IV): sequencing the most valuable type-strain genomes for metagenomic binning, comparative biology and taxonomic classification.</title>
        <authorList>
            <person name="Goeker M."/>
        </authorList>
    </citation>
    <scope>NUCLEOTIDE SEQUENCE [LARGE SCALE GENOMIC DNA]</scope>
    <source>
        <strain evidence="2 3">DSM 26723</strain>
    </source>
</reference>
<dbReference type="SUPFAM" id="SSF51735">
    <property type="entry name" value="NAD(P)-binding Rossmann-fold domains"/>
    <property type="match status" value="1"/>
</dbReference>
<dbReference type="InterPro" id="IPR020843">
    <property type="entry name" value="ER"/>
</dbReference>
<dbReference type="Proteomes" id="UP000588068">
    <property type="component" value="Unassembled WGS sequence"/>
</dbReference>
<dbReference type="Pfam" id="PF08240">
    <property type="entry name" value="ADH_N"/>
    <property type="match status" value="1"/>
</dbReference>
<dbReference type="InterPro" id="IPR013154">
    <property type="entry name" value="ADH-like_N"/>
</dbReference>